<evidence type="ECO:0000313" key="1">
    <source>
        <dbReference type="EMBL" id="MBL7632125.1"/>
    </source>
</evidence>
<accession>A0A937RNI8</accession>
<dbReference type="InterPro" id="IPR023393">
    <property type="entry name" value="START-like_dom_sf"/>
</dbReference>
<dbReference type="RefSeq" id="WP_203002650.1">
    <property type="nucleotide sequence ID" value="NZ_JADWYU010000150.1"/>
</dbReference>
<dbReference type="AlphaFoldDB" id="A0A937RNI8"/>
<organism evidence="1 2">
    <name type="scientific">Frankia nepalensis</name>
    <dbReference type="NCBI Taxonomy" id="1836974"/>
    <lineage>
        <taxon>Bacteria</taxon>
        <taxon>Bacillati</taxon>
        <taxon>Actinomycetota</taxon>
        <taxon>Actinomycetes</taxon>
        <taxon>Frankiales</taxon>
        <taxon>Frankiaceae</taxon>
        <taxon>Frankia</taxon>
    </lineage>
</organism>
<sequence length="93" mass="9653">MDLVNEFRLAVPINRAWDVPTDLEWIAPCLPRAQLLAVGGRGAPSGGEHAPATAANLLGTIAPPLARRALPVATAVLLLGLLSRRLTVGGSRA</sequence>
<reference evidence="1" key="1">
    <citation type="submission" date="2020-12" db="EMBL/GenBank/DDBJ databases">
        <title>Genomic characterization of non-nitrogen-fixing Frankia strains.</title>
        <authorList>
            <person name="Carlos-Shanley C."/>
            <person name="Guerra T."/>
            <person name="Hahn D."/>
        </authorList>
    </citation>
    <scope>NUCLEOTIDE SEQUENCE</scope>
    <source>
        <strain evidence="1">CN6</strain>
    </source>
</reference>
<dbReference type="Proteomes" id="UP000604475">
    <property type="component" value="Unassembled WGS sequence"/>
</dbReference>
<comment type="caution">
    <text evidence="1">The sequence shown here is derived from an EMBL/GenBank/DDBJ whole genome shotgun (WGS) entry which is preliminary data.</text>
</comment>
<name>A0A937RNI8_9ACTN</name>
<dbReference type="Gene3D" id="3.30.530.20">
    <property type="match status" value="1"/>
</dbReference>
<dbReference type="EMBL" id="JAEACQ010000295">
    <property type="protein sequence ID" value="MBL7632125.1"/>
    <property type="molecule type" value="Genomic_DNA"/>
</dbReference>
<protein>
    <submittedName>
        <fullName evidence="1">Uncharacterized protein</fullName>
    </submittedName>
</protein>
<keyword evidence="2" id="KW-1185">Reference proteome</keyword>
<proteinExistence type="predicted"/>
<dbReference type="SUPFAM" id="SSF55961">
    <property type="entry name" value="Bet v1-like"/>
    <property type="match status" value="1"/>
</dbReference>
<gene>
    <name evidence="1" type="ORF">I7412_34225</name>
</gene>
<evidence type="ECO:0000313" key="2">
    <source>
        <dbReference type="Proteomes" id="UP000604475"/>
    </source>
</evidence>